<keyword evidence="3" id="KW-1185">Reference proteome</keyword>
<dbReference type="EMBL" id="KB515807">
    <property type="protein sequence ID" value="EMP39752.1"/>
    <property type="molecule type" value="Genomic_DNA"/>
</dbReference>
<feature type="compositionally biased region" description="Acidic residues" evidence="1">
    <location>
        <begin position="78"/>
        <end position="100"/>
    </location>
</feature>
<sequence length="210" mass="23737">MTEKDHDRDTLQCRVKVKELQNTYQKAREANHRFSAVPMNCRFYKELDVILGGDPTSTVKTTVDTSVARMQAESGPSQEEEILDEEGEGDPDPEAEDDSEARDTCSQEPFSIPEETSQSQLSDLGQAQTGEEAPAWRASSSAEVTIQSSSAQVTMESQNRKRAPAWTEREERRVAAEVVAETDAMRIDIYRERQEDLRGGFMRAEMQRNR</sequence>
<evidence type="ECO:0000313" key="2">
    <source>
        <dbReference type="EMBL" id="EMP39752.1"/>
    </source>
</evidence>
<proteinExistence type="predicted"/>
<dbReference type="Proteomes" id="UP000031443">
    <property type="component" value="Unassembled WGS sequence"/>
</dbReference>
<gene>
    <name evidence="2" type="ORF">UY3_03032</name>
</gene>
<dbReference type="PANTHER" id="PTHR47595:SF1">
    <property type="entry name" value="MYB_SANT-LIKE DNA-BINDING DOMAIN-CONTAINING PROTEIN"/>
    <property type="match status" value="1"/>
</dbReference>
<feature type="region of interest" description="Disordered" evidence="1">
    <location>
        <begin position="67"/>
        <end position="170"/>
    </location>
</feature>
<feature type="compositionally biased region" description="Polar residues" evidence="1">
    <location>
        <begin position="104"/>
        <end position="129"/>
    </location>
</feature>
<feature type="compositionally biased region" description="Polar residues" evidence="1">
    <location>
        <begin position="138"/>
        <end position="157"/>
    </location>
</feature>
<reference evidence="3" key="1">
    <citation type="journal article" date="2013" name="Nat. Genet.">
        <title>The draft genomes of soft-shell turtle and green sea turtle yield insights into the development and evolution of the turtle-specific body plan.</title>
        <authorList>
            <person name="Wang Z."/>
            <person name="Pascual-Anaya J."/>
            <person name="Zadissa A."/>
            <person name="Li W."/>
            <person name="Niimura Y."/>
            <person name="Huang Z."/>
            <person name="Li C."/>
            <person name="White S."/>
            <person name="Xiong Z."/>
            <person name="Fang D."/>
            <person name="Wang B."/>
            <person name="Ming Y."/>
            <person name="Chen Y."/>
            <person name="Zheng Y."/>
            <person name="Kuraku S."/>
            <person name="Pignatelli M."/>
            <person name="Herrero J."/>
            <person name="Beal K."/>
            <person name="Nozawa M."/>
            <person name="Li Q."/>
            <person name="Wang J."/>
            <person name="Zhang H."/>
            <person name="Yu L."/>
            <person name="Shigenobu S."/>
            <person name="Wang J."/>
            <person name="Liu J."/>
            <person name="Flicek P."/>
            <person name="Searle S."/>
            <person name="Wang J."/>
            <person name="Kuratani S."/>
            <person name="Yin Y."/>
            <person name="Aken B."/>
            <person name="Zhang G."/>
            <person name="Irie N."/>
        </authorList>
    </citation>
    <scope>NUCLEOTIDE SEQUENCE [LARGE SCALE GENOMIC DNA]</scope>
</reference>
<dbReference type="PANTHER" id="PTHR47595">
    <property type="entry name" value="HEAT SHOCK 70 KDA PROTEIN 14"/>
    <property type="match status" value="1"/>
</dbReference>
<dbReference type="AlphaFoldDB" id="M7CFT5"/>
<accession>M7CFT5</accession>
<organism evidence="2 3">
    <name type="scientific">Chelonia mydas</name>
    <name type="common">Green sea-turtle</name>
    <name type="synonym">Chelonia agassizi</name>
    <dbReference type="NCBI Taxonomy" id="8469"/>
    <lineage>
        <taxon>Eukaryota</taxon>
        <taxon>Metazoa</taxon>
        <taxon>Chordata</taxon>
        <taxon>Craniata</taxon>
        <taxon>Vertebrata</taxon>
        <taxon>Euteleostomi</taxon>
        <taxon>Archelosauria</taxon>
        <taxon>Testudinata</taxon>
        <taxon>Testudines</taxon>
        <taxon>Cryptodira</taxon>
        <taxon>Durocryptodira</taxon>
        <taxon>Americhelydia</taxon>
        <taxon>Chelonioidea</taxon>
        <taxon>Cheloniidae</taxon>
        <taxon>Chelonia</taxon>
    </lineage>
</organism>
<evidence type="ECO:0000256" key="1">
    <source>
        <dbReference type="SAM" id="MobiDB-lite"/>
    </source>
</evidence>
<name>M7CFT5_CHEMY</name>
<protein>
    <submittedName>
        <fullName evidence="2">Uncharacterized protein</fullName>
    </submittedName>
</protein>
<evidence type="ECO:0000313" key="3">
    <source>
        <dbReference type="Proteomes" id="UP000031443"/>
    </source>
</evidence>